<keyword evidence="1" id="KW-1133">Transmembrane helix</keyword>
<dbReference type="AlphaFoldDB" id="A0A8W8LSZ3"/>
<feature type="domain" description="Sulfotransferase" evidence="2">
    <location>
        <begin position="70"/>
        <end position="316"/>
    </location>
</feature>
<dbReference type="InterPro" id="IPR027417">
    <property type="entry name" value="P-loop_NTPase"/>
</dbReference>
<keyword evidence="1" id="KW-0472">Membrane</keyword>
<dbReference type="Gene3D" id="3.40.50.300">
    <property type="entry name" value="P-loop containing nucleotide triphosphate hydrolases"/>
    <property type="match status" value="1"/>
</dbReference>
<dbReference type="PANTHER" id="PTHR10704:SF44">
    <property type="entry name" value="LD35051P-RELATED"/>
    <property type="match status" value="1"/>
</dbReference>
<evidence type="ECO:0000259" key="2">
    <source>
        <dbReference type="Pfam" id="PF00685"/>
    </source>
</evidence>
<organism evidence="3 4">
    <name type="scientific">Magallana gigas</name>
    <name type="common">Pacific oyster</name>
    <name type="synonym">Crassostrea gigas</name>
    <dbReference type="NCBI Taxonomy" id="29159"/>
    <lineage>
        <taxon>Eukaryota</taxon>
        <taxon>Metazoa</taxon>
        <taxon>Spiralia</taxon>
        <taxon>Lophotrochozoa</taxon>
        <taxon>Mollusca</taxon>
        <taxon>Bivalvia</taxon>
        <taxon>Autobranchia</taxon>
        <taxon>Pteriomorphia</taxon>
        <taxon>Ostreida</taxon>
        <taxon>Ostreoidea</taxon>
        <taxon>Ostreidae</taxon>
        <taxon>Magallana</taxon>
    </lineage>
</organism>
<feature type="transmembrane region" description="Helical" evidence="1">
    <location>
        <begin position="12"/>
        <end position="30"/>
    </location>
</feature>
<dbReference type="GO" id="GO:0006044">
    <property type="term" value="P:N-acetylglucosamine metabolic process"/>
    <property type="evidence" value="ECO:0007669"/>
    <property type="project" value="TreeGrafter"/>
</dbReference>
<evidence type="ECO:0000256" key="1">
    <source>
        <dbReference type="SAM" id="Phobius"/>
    </source>
</evidence>
<dbReference type="EnsemblMetazoa" id="G28914.4">
    <property type="protein sequence ID" value="G28914.4:cds"/>
    <property type="gene ID" value="G28914"/>
</dbReference>
<proteinExistence type="predicted"/>
<keyword evidence="1" id="KW-0812">Transmembrane</keyword>
<dbReference type="GO" id="GO:0006790">
    <property type="term" value="P:sulfur compound metabolic process"/>
    <property type="evidence" value="ECO:0007669"/>
    <property type="project" value="TreeGrafter"/>
</dbReference>
<name>A0A8W8LSZ3_MAGGI</name>
<evidence type="ECO:0000313" key="3">
    <source>
        <dbReference type="EnsemblMetazoa" id="G28914.4:cds"/>
    </source>
</evidence>
<protein>
    <recommendedName>
        <fullName evidence="2">Sulfotransferase domain-containing protein</fullName>
    </recommendedName>
</protein>
<keyword evidence="4" id="KW-1185">Reference proteome</keyword>
<dbReference type="GO" id="GO:0001517">
    <property type="term" value="F:N-acetylglucosamine 6-O-sulfotransferase activity"/>
    <property type="evidence" value="ECO:0007669"/>
    <property type="project" value="TreeGrafter"/>
</dbReference>
<dbReference type="GeneID" id="117680643"/>
<accession>A0A8W8LSZ3</accession>
<dbReference type="Proteomes" id="UP000005408">
    <property type="component" value="Unassembled WGS sequence"/>
</dbReference>
<dbReference type="RefSeq" id="XP_065938585.1">
    <property type="nucleotide sequence ID" value="XM_066082513.1"/>
</dbReference>
<reference evidence="3" key="1">
    <citation type="submission" date="2022-08" db="UniProtKB">
        <authorList>
            <consortium name="EnsemblMetazoa"/>
        </authorList>
    </citation>
    <scope>IDENTIFICATION</scope>
    <source>
        <strain evidence="3">05x7-T-G4-1.051#20</strain>
    </source>
</reference>
<dbReference type="InterPro" id="IPR000863">
    <property type="entry name" value="Sulfotransferase_dom"/>
</dbReference>
<dbReference type="Pfam" id="PF00685">
    <property type="entry name" value="Sulfotransfer_1"/>
    <property type="match status" value="1"/>
</dbReference>
<dbReference type="SUPFAM" id="SSF52540">
    <property type="entry name" value="P-loop containing nucleoside triphosphate hydrolases"/>
    <property type="match status" value="1"/>
</dbReference>
<evidence type="ECO:0000313" key="4">
    <source>
        <dbReference type="Proteomes" id="UP000005408"/>
    </source>
</evidence>
<dbReference type="PANTHER" id="PTHR10704">
    <property type="entry name" value="CARBOHYDRATE SULFOTRANSFERASE"/>
    <property type="match status" value="1"/>
</dbReference>
<dbReference type="InterPro" id="IPR051135">
    <property type="entry name" value="Gal/GlcNAc/GalNAc_ST"/>
</dbReference>
<sequence>MLHRTIFSARSVSVFLGTTLLFYVALIGTGKGPINMIKNLSMQSLFCLSDPKPIHLTDHYYITENTRMRLVVAYMRGGSTLTADIVRHTEADFYQFEPLHGITIAVQENRPVQFLNGTIRNITKEELESVYTEMIYHWFTCNFKNIDLPGLTDTFIKIFTPEHGKYYSCINPVKTTKSKLDLVKQCIPILHLKCLESKTRTLKTIRLTVSMAGKLLKWLPRLQVLHLIRDPRGIINSQFEQEITEGKNVSIASKDLCQTMSTNLNSYKELEQCHGSRMLGVVYENLCQNPFIVVPKIFKFFHSNYSTRVRDFVKKLMQGPVKACDYCTDRGKALANAYRWISIIHKNDLKIVDKHCSFLYSNLGYKQLDYNKLNVTKTSWKSLTSSSIGYRYS</sequence>